<proteinExistence type="predicted"/>
<organism evidence="1 2">
    <name type="scientific">Sphingomonas oleivorans</name>
    <dbReference type="NCBI Taxonomy" id="1735121"/>
    <lineage>
        <taxon>Bacteria</taxon>
        <taxon>Pseudomonadati</taxon>
        <taxon>Pseudomonadota</taxon>
        <taxon>Alphaproteobacteria</taxon>
        <taxon>Sphingomonadales</taxon>
        <taxon>Sphingomonadaceae</taxon>
        <taxon>Sphingomonas</taxon>
    </lineage>
</organism>
<protein>
    <recommendedName>
        <fullName evidence="3">Terminase</fullName>
    </recommendedName>
</protein>
<dbReference type="EMBL" id="NWBU01000004">
    <property type="protein sequence ID" value="PTQ12948.1"/>
    <property type="molecule type" value="Genomic_DNA"/>
</dbReference>
<keyword evidence="2" id="KW-1185">Reference proteome</keyword>
<dbReference type="Proteomes" id="UP000244162">
    <property type="component" value="Unassembled WGS sequence"/>
</dbReference>
<evidence type="ECO:0008006" key="3">
    <source>
        <dbReference type="Google" id="ProtNLM"/>
    </source>
</evidence>
<comment type="caution">
    <text evidence="1">The sequence shown here is derived from an EMBL/GenBank/DDBJ whole genome shotgun (WGS) entry which is preliminary data.</text>
</comment>
<sequence length="144" mass="15894">MNVIEGTGLIVEEPVWSLLLSDPLEIEVAKQHWRRVTVEMRDRDLLSPSNGHAIQRLVLAYVIYDRCSREVADSGAVLKPKRGSPRAIARLSPHFQAMREAANDAATLEAELGLSPRRRNGVGKVAKKVTRTTGADAFLKPRTG</sequence>
<name>A0A2T5G1C6_9SPHN</name>
<gene>
    <name evidence="1" type="ORF">CLG96_02055</name>
</gene>
<reference evidence="1 2" key="1">
    <citation type="submission" date="2017-09" db="EMBL/GenBank/DDBJ databases">
        <title>Sphingomonas panjinensis sp.nov., isolated from oil-contaminated soil.</title>
        <authorList>
            <person name="Wang L."/>
            <person name="Chen L."/>
        </authorList>
    </citation>
    <scope>NUCLEOTIDE SEQUENCE [LARGE SCALE GENOMIC DNA]</scope>
    <source>
        <strain evidence="1 2">FW-11</strain>
    </source>
</reference>
<accession>A0A2T5G1C6</accession>
<evidence type="ECO:0000313" key="1">
    <source>
        <dbReference type="EMBL" id="PTQ12948.1"/>
    </source>
</evidence>
<dbReference type="OrthoDB" id="7582495at2"/>
<dbReference type="InterPro" id="IPR006448">
    <property type="entry name" value="Phage_term_ssu_P27"/>
</dbReference>
<dbReference type="AlphaFoldDB" id="A0A2T5G1C6"/>
<dbReference type="Pfam" id="PF05119">
    <property type="entry name" value="Terminase_4"/>
    <property type="match status" value="1"/>
</dbReference>
<evidence type="ECO:0000313" key="2">
    <source>
        <dbReference type="Proteomes" id="UP000244162"/>
    </source>
</evidence>
<dbReference type="RefSeq" id="WP_107966185.1">
    <property type="nucleotide sequence ID" value="NZ_NWBU01000004.1"/>
</dbReference>